<accession>L9Y994</accession>
<feature type="region of interest" description="Disordered" evidence="1">
    <location>
        <begin position="176"/>
        <end position="210"/>
    </location>
</feature>
<feature type="compositionally biased region" description="Polar residues" evidence="1">
    <location>
        <begin position="188"/>
        <end position="210"/>
    </location>
</feature>
<dbReference type="PROSITE" id="PS51257">
    <property type="entry name" value="PROKAR_LIPOPROTEIN"/>
    <property type="match status" value="1"/>
</dbReference>
<dbReference type="AlphaFoldDB" id="L9Y994"/>
<dbReference type="STRING" id="1227496.C489_02781"/>
<protein>
    <recommendedName>
        <fullName evidence="4">Alkyl hydroperoxide reductase/ Thiol specific antioxidant/ Mal allergen</fullName>
    </recommendedName>
</protein>
<dbReference type="OrthoDB" id="115386at2157"/>
<dbReference type="RefSeq" id="WP_006429599.1">
    <property type="nucleotide sequence ID" value="NZ_AOID01000011.1"/>
</dbReference>
<evidence type="ECO:0000313" key="3">
    <source>
        <dbReference type="Proteomes" id="UP000011632"/>
    </source>
</evidence>
<proteinExistence type="predicted"/>
<dbReference type="InterPro" id="IPR036249">
    <property type="entry name" value="Thioredoxin-like_sf"/>
</dbReference>
<reference evidence="2 3" key="1">
    <citation type="journal article" date="2014" name="PLoS Genet.">
        <title>Phylogenetically driven sequencing of extremely halophilic archaea reveals strategies for static and dynamic osmo-response.</title>
        <authorList>
            <person name="Becker E.A."/>
            <person name="Seitzer P.M."/>
            <person name="Tritt A."/>
            <person name="Larsen D."/>
            <person name="Krusor M."/>
            <person name="Yao A.I."/>
            <person name="Wu D."/>
            <person name="Madern D."/>
            <person name="Eisen J.A."/>
            <person name="Darling A.E."/>
            <person name="Facciotti M.T."/>
        </authorList>
    </citation>
    <scope>NUCLEOTIDE SEQUENCE [LARGE SCALE GENOMIC DNA]</scope>
    <source>
        <strain evidence="2 3">JCM 10478</strain>
    </source>
</reference>
<dbReference type="EMBL" id="AOID01000011">
    <property type="protein sequence ID" value="ELY70236.1"/>
    <property type="molecule type" value="Genomic_DNA"/>
</dbReference>
<sequence length="210" mass="22425">MNRRTLLASTVAMPALVGCLDGGTDEGETEPDEPTEPPFEIATIDASGSEAGTVRVPQSGRVMVLNFTRTECPTSRAQLSRIADVKVALAEEGYTVDGDDPEIRFCSITNGTRGPDPSDEELAAWFDENGGNWPIGRDETGVCNEYYEIDGFPTMLTVDGTGAVQWRDRSSTSGAIFGTARDALEGGETTQDGDNRTGDNTSETVASWES</sequence>
<gene>
    <name evidence="2" type="ORF">C489_02781</name>
</gene>
<organism evidence="2 3">
    <name type="scientific">Natrinema versiforme JCM 10478</name>
    <dbReference type="NCBI Taxonomy" id="1227496"/>
    <lineage>
        <taxon>Archaea</taxon>
        <taxon>Methanobacteriati</taxon>
        <taxon>Methanobacteriota</taxon>
        <taxon>Stenosarchaea group</taxon>
        <taxon>Halobacteria</taxon>
        <taxon>Halobacteriales</taxon>
        <taxon>Natrialbaceae</taxon>
        <taxon>Natrinema</taxon>
    </lineage>
</organism>
<evidence type="ECO:0000313" key="2">
    <source>
        <dbReference type="EMBL" id="ELY70236.1"/>
    </source>
</evidence>
<keyword evidence="3" id="KW-1185">Reference proteome</keyword>
<evidence type="ECO:0000256" key="1">
    <source>
        <dbReference type="SAM" id="MobiDB-lite"/>
    </source>
</evidence>
<dbReference type="PATRIC" id="fig|1227496.3.peg.565"/>
<comment type="caution">
    <text evidence="2">The sequence shown here is derived from an EMBL/GenBank/DDBJ whole genome shotgun (WGS) entry which is preliminary data.</text>
</comment>
<evidence type="ECO:0008006" key="4">
    <source>
        <dbReference type="Google" id="ProtNLM"/>
    </source>
</evidence>
<name>L9Y994_9EURY</name>
<dbReference type="SUPFAM" id="SSF52833">
    <property type="entry name" value="Thioredoxin-like"/>
    <property type="match status" value="1"/>
</dbReference>
<dbReference type="Proteomes" id="UP000011632">
    <property type="component" value="Unassembled WGS sequence"/>
</dbReference>
<dbReference type="Gene3D" id="3.40.30.10">
    <property type="entry name" value="Glutaredoxin"/>
    <property type="match status" value="1"/>
</dbReference>